<evidence type="ECO:0000256" key="1">
    <source>
        <dbReference type="SAM" id="MobiDB-lite"/>
    </source>
</evidence>
<sequence>MPTPTRMVRVSGVHSLKVCYTQTSFATDIPSLNCPSLIEDFEISYVRTNIDDRPMEEPPRLPTLELWAPPDRFDQEEDEGSDEDTDISEDAEMDDERGPDEHASSLRIKIKLSGTDRLADLAFQAASLIERQHPTVSEETHWNDHEDPSKKWYFDGKAYSRVINGKEQYYCQLCEDEGNIHCCLKRREMERHLRRLDHLPPELFCKSAQAACPCSKNRAFTRIDGRKRHIKISIEHAKKAAQANRDHEEVERLNRHMRLLETSRGR</sequence>
<organism evidence="2 3">
    <name type="scientific">Crepidotus variabilis</name>
    <dbReference type="NCBI Taxonomy" id="179855"/>
    <lineage>
        <taxon>Eukaryota</taxon>
        <taxon>Fungi</taxon>
        <taxon>Dikarya</taxon>
        <taxon>Basidiomycota</taxon>
        <taxon>Agaricomycotina</taxon>
        <taxon>Agaricomycetes</taxon>
        <taxon>Agaricomycetidae</taxon>
        <taxon>Agaricales</taxon>
        <taxon>Agaricineae</taxon>
        <taxon>Crepidotaceae</taxon>
        <taxon>Crepidotus</taxon>
    </lineage>
</organism>
<gene>
    <name evidence="2" type="ORF">CPB83DRAFT_633021</name>
</gene>
<reference evidence="2" key="1">
    <citation type="submission" date="2020-11" db="EMBL/GenBank/DDBJ databases">
        <authorList>
            <consortium name="DOE Joint Genome Institute"/>
            <person name="Ahrendt S."/>
            <person name="Riley R."/>
            <person name="Andreopoulos W."/>
            <person name="Labutti K."/>
            <person name="Pangilinan J."/>
            <person name="Ruiz-Duenas F.J."/>
            <person name="Barrasa J.M."/>
            <person name="Sanchez-Garcia M."/>
            <person name="Camarero S."/>
            <person name="Miyauchi S."/>
            <person name="Serrano A."/>
            <person name="Linde D."/>
            <person name="Babiker R."/>
            <person name="Drula E."/>
            <person name="Ayuso-Fernandez I."/>
            <person name="Pacheco R."/>
            <person name="Padilla G."/>
            <person name="Ferreira P."/>
            <person name="Barriuso J."/>
            <person name="Kellner H."/>
            <person name="Castanera R."/>
            <person name="Alfaro M."/>
            <person name="Ramirez L."/>
            <person name="Pisabarro A.G."/>
            <person name="Kuo A."/>
            <person name="Tritt A."/>
            <person name="Lipzen A."/>
            <person name="He G."/>
            <person name="Yan M."/>
            <person name="Ng V."/>
            <person name="Cullen D."/>
            <person name="Martin F."/>
            <person name="Rosso M.-N."/>
            <person name="Henrissat B."/>
            <person name="Hibbett D."/>
            <person name="Martinez A.T."/>
            <person name="Grigoriev I.V."/>
        </authorList>
    </citation>
    <scope>NUCLEOTIDE SEQUENCE</scope>
    <source>
        <strain evidence="2">CBS 506.95</strain>
    </source>
</reference>
<feature type="region of interest" description="Disordered" evidence="1">
    <location>
        <begin position="50"/>
        <end position="105"/>
    </location>
</feature>
<dbReference type="EMBL" id="MU157831">
    <property type="protein sequence ID" value="KAF9532655.1"/>
    <property type="molecule type" value="Genomic_DNA"/>
</dbReference>
<keyword evidence="3" id="KW-1185">Reference proteome</keyword>
<dbReference type="AlphaFoldDB" id="A0A9P6JUN3"/>
<evidence type="ECO:0000313" key="3">
    <source>
        <dbReference type="Proteomes" id="UP000807306"/>
    </source>
</evidence>
<feature type="compositionally biased region" description="Acidic residues" evidence="1">
    <location>
        <begin position="74"/>
        <end position="98"/>
    </location>
</feature>
<dbReference type="Proteomes" id="UP000807306">
    <property type="component" value="Unassembled WGS sequence"/>
</dbReference>
<accession>A0A9P6JUN3</accession>
<feature type="compositionally biased region" description="Basic and acidic residues" evidence="1">
    <location>
        <begin position="50"/>
        <end position="59"/>
    </location>
</feature>
<proteinExistence type="predicted"/>
<name>A0A9P6JUN3_9AGAR</name>
<evidence type="ECO:0000313" key="2">
    <source>
        <dbReference type="EMBL" id="KAF9532655.1"/>
    </source>
</evidence>
<comment type="caution">
    <text evidence="2">The sequence shown here is derived from an EMBL/GenBank/DDBJ whole genome shotgun (WGS) entry which is preliminary data.</text>
</comment>
<protein>
    <submittedName>
        <fullName evidence="2">Uncharacterized protein</fullName>
    </submittedName>
</protein>